<dbReference type="OrthoDB" id="7836531at2"/>
<evidence type="ECO:0000259" key="2">
    <source>
        <dbReference type="Pfam" id="PF04717"/>
    </source>
</evidence>
<accession>Q1QKS2</accession>
<dbReference type="HOGENOM" id="CLU_116265_0_0_5"/>
<dbReference type="Pfam" id="PF04717">
    <property type="entry name" value="Phage_base_V"/>
    <property type="match status" value="1"/>
</dbReference>
<evidence type="ECO:0000256" key="1">
    <source>
        <dbReference type="SAM" id="Coils"/>
    </source>
</evidence>
<proteinExistence type="predicted"/>
<sequence length="174" mass="19115">MSSIIDRIVELGRRIADLERRNRNRRRTGVITEVDHAKGLARVKFSEKPKPYLSPWVPWQEIAAGGIKTHIPPTVGEQVDVVSESGDLTDAVIEMSTPSNSNPRPHDGPELVIVRGDARFEMSDTFVRGKFKDARFVASDKVAKIRKGGSWIVADGNGVIVSHEPVVGADPDPN</sequence>
<protein>
    <submittedName>
        <fullName evidence="3">Phage-related baseplate assembly protein V</fullName>
    </submittedName>
</protein>
<feature type="coiled-coil region" evidence="1">
    <location>
        <begin position="1"/>
        <end position="28"/>
    </location>
</feature>
<dbReference type="KEGG" id="nha:Nham_2384"/>
<dbReference type="AlphaFoldDB" id="Q1QKS2"/>
<evidence type="ECO:0000313" key="3">
    <source>
        <dbReference type="EMBL" id="ABE63175.1"/>
    </source>
</evidence>
<dbReference type="Proteomes" id="UP000001953">
    <property type="component" value="Chromosome"/>
</dbReference>
<dbReference type="STRING" id="323097.Nham_2384"/>
<organism evidence="3 4">
    <name type="scientific">Nitrobacter hamburgensis (strain DSM 10229 / NCIMB 13809 / X14)</name>
    <dbReference type="NCBI Taxonomy" id="323097"/>
    <lineage>
        <taxon>Bacteria</taxon>
        <taxon>Pseudomonadati</taxon>
        <taxon>Pseudomonadota</taxon>
        <taxon>Alphaproteobacteria</taxon>
        <taxon>Hyphomicrobiales</taxon>
        <taxon>Nitrobacteraceae</taxon>
        <taxon>Nitrobacter</taxon>
    </lineage>
</organism>
<dbReference type="RefSeq" id="WP_011510850.1">
    <property type="nucleotide sequence ID" value="NC_007964.1"/>
</dbReference>
<reference evidence="3 4" key="1">
    <citation type="submission" date="2006-03" db="EMBL/GenBank/DDBJ databases">
        <title>Complete sequence of chromosome of Nitrobacter hamburgensis X14.</title>
        <authorList>
            <consortium name="US DOE Joint Genome Institute"/>
            <person name="Copeland A."/>
            <person name="Lucas S."/>
            <person name="Lapidus A."/>
            <person name="Barry K."/>
            <person name="Detter J.C."/>
            <person name="Glavina del Rio T."/>
            <person name="Hammon N."/>
            <person name="Israni S."/>
            <person name="Dalin E."/>
            <person name="Tice H."/>
            <person name="Pitluck S."/>
            <person name="Chain P."/>
            <person name="Malfatti S."/>
            <person name="Shin M."/>
            <person name="Vergez L."/>
            <person name="Schmutz J."/>
            <person name="Larimer F."/>
            <person name="Land M."/>
            <person name="Hauser L."/>
            <person name="Kyrpides N."/>
            <person name="Ivanova N."/>
            <person name="Ward B."/>
            <person name="Arp D."/>
            <person name="Klotz M."/>
            <person name="Stein L."/>
            <person name="O'Mullan G."/>
            <person name="Starkenburg S."/>
            <person name="Sayavedra L."/>
            <person name="Poret-Peterson A.T."/>
            <person name="Gentry M.E."/>
            <person name="Bruce D."/>
            <person name="Richardson P."/>
        </authorList>
    </citation>
    <scope>NUCLEOTIDE SEQUENCE [LARGE SCALE GENOMIC DNA]</scope>
    <source>
        <strain evidence="4">DSM 10229 / NCIMB 13809 / X14</strain>
    </source>
</reference>
<feature type="domain" description="Gp5/Type VI secretion system Vgr protein OB-fold" evidence="2">
    <location>
        <begin position="27"/>
        <end position="93"/>
    </location>
</feature>
<name>Q1QKS2_NITHX</name>
<gene>
    <name evidence="3" type="ordered locus">Nham_2384</name>
</gene>
<dbReference type="eggNOG" id="COG4540">
    <property type="taxonomic scope" value="Bacteria"/>
</dbReference>
<dbReference type="Gene3D" id="2.40.50.230">
    <property type="entry name" value="Gp5 N-terminal domain"/>
    <property type="match status" value="1"/>
</dbReference>
<dbReference type="InterPro" id="IPR006531">
    <property type="entry name" value="Gp5/Vgr_OB"/>
</dbReference>
<dbReference type="EMBL" id="CP000319">
    <property type="protein sequence ID" value="ABE63175.1"/>
    <property type="molecule type" value="Genomic_DNA"/>
</dbReference>
<dbReference type="InterPro" id="IPR037026">
    <property type="entry name" value="Vgr_OB-fold_dom_sf"/>
</dbReference>
<keyword evidence="1" id="KW-0175">Coiled coil</keyword>
<keyword evidence="4" id="KW-1185">Reference proteome</keyword>
<evidence type="ECO:0000313" key="4">
    <source>
        <dbReference type="Proteomes" id="UP000001953"/>
    </source>
</evidence>